<organism evidence="1">
    <name type="scientific">Candidatus Methanophaga sp. ANME-1 ERB7</name>
    <dbReference type="NCBI Taxonomy" id="2759913"/>
    <lineage>
        <taxon>Archaea</taxon>
        <taxon>Methanobacteriati</taxon>
        <taxon>Methanobacteriota</taxon>
        <taxon>Stenosarchaea group</taxon>
        <taxon>Methanomicrobia</taxon>
        <taxon>Candidatus Methanophagales</taxon>
        <taxon>Candidatus Methanophagaceae</taxon>
        <taxon>Candidatus Methanophaga</taxon>
    </lineage>
</organism>
<protein>
    <recommendedName>
        <fullName evidence="2">Polymerase nucleotidyl transferase domain-containing protein</fullName>
    </recommendedName>
</protein>
<evidence type="ECO:0000313" key="1">
    <source>
        <dbReference type="EMBL" id="QNO55691.1"/>
    </source>
</evidence>
<dbReference type="SUPFAM" id="SSF81301">
    <property type="entry name" value="Nucleotidyltransferase"/>
    <property type="match status" value="1"/>
</dbReference>
<dbReference type="AlphaFoldDB" id="A0A7G9Z607"/>
<accession>A0A7G9Z607</accession>
<sequence>MIVRIRDFFITKQNWIFSVVSYDLGEEEVKCLLRYIPDDRGERVAERGRYRKLDFYEAYAFLGRHCPEYVKCGMQVVPKEDIKEILRPDDELPLIAEREEQAQTIFELLGNSIPRDMIGITGSYLCGLNSEFSDLDFVLYGLPNFNIAREVIEIAVEEGILVEINDAVWRRIYIKRQPELSYNCFVAHEQRKKNRGAIGNTYLDILYTRDREEIKQLDMRNYEIGERVGYAKITAEVKDASFSFDNPAIYEIEHPVISKVLSFTHTYAGQALAGEKIEARGVIERTKHESRLVVGTTRDAKGEWIRSLSL</sequence>
<evidence type="ECO:0008006" key="2">
    <source>
        <dbReference type="Google" id="ProtNLM"/>
    </source>
</evidence>
<name>A0A7G9Z607_9EURY</name>
<proteinExistence type="predicted"/>
<gene>
    <name evidence="1" type="ORF">EEOEGNLI_00028</name>
</gene>
<dbReference type="InterPro" id="IPR043519">
    <property type="entry name" value="NT_sf"/>
</dbReference>
<dbReference type="EMBL" id="MT631625">
    <property type="protein sequence ID" value="QNO55691.1"/>
    <property type="molecule type" value="Genomic_DNA"/>
</dbReference>
<reference evidence="1" key="1">
    <citation type="submission" date="2020-06" db="EMBL/GenBank/DDBJ databases">
        <title>Unique genomic features of the anaerobic methanotrophic archaea.</title>
        <authorList>
            <person name="Chadwick G.L."/>
            <person name="Skennerton C.T."/>
            <person name="Laso-Perez R."/>
            <person name="Leu A.O."/>
            <person name="Speth D.R."/>
            <person name="Yu H."/>
            <person name="Morgan-Lang C."/>
            <person name="Hatzenpichler R."/>
            <person name="Goudeau D."/>
            <person name="Malmstrom R."/>
            <person name="Brazelton W.J."/>
            <person name="Woyke T."/>
            <person name="Hallam S.J."/>
            <person name="Tyson G.W."/>
            <person name="Wegener G."/>
            <person name="Boetius A."/>
            <person name="Orphan V."/>
        </authorList>
    </citation>
    <scope>NUCLEOTIDE SEQUENCE</scope>
</reference>